<proteinExistence type="predicted"/>
<dbReference type="EMBL" id="QTSX02005247">
    <property type="protein sequence ID" value="KAJ9060150.1"/>
    <property type="molecule type" value="Genomic_DNA"/>
</dbReference>
<keyword evidence="2" id="KW-1185">Reference proteome</keyword>
<protein>
    <submittedName>
        <fullName evidence="1">Uncharacterized protein</fullName>
    </submittedName>
</protein>
<name>A0ACC2SCX2_9FUNG</name>
<accession>A0ACC2SCX2</accession>
<comment type="caution">
    <text evidence="1">The sequence shown here is derived from an EMBL/GenBank/DDBJ whole genome shotgun (WGS) entry which is preliminary data.</text>
</comment>
<dbReference type="Proteomes" id="UP001165960">
    <property type="component" value="Unassembled WGS sequence"/>
</dbReference>
<evidence type="ECO:0000313" key="2">
    <source>
        <dbReference type="Proteomes" id="UP001165960"/>
    </source>
</evidence>
<reference evidence="1" key="1">
    <citation type="submission" date="2022-04" db="EMBL/GenBank/DDBJ databases">
        <title>Genome of the entomopathogenic fungus Entomophthora muscae.</title>
        <authorList>
            <person name="Elya C."/>
            <person name="Lovett B.R."/>
            <person name="Lee E."/>
            <person name="Macias A.M."/>
            <person name="Hajek A.E."/>
            <person name="De Bivort B.L."/>
            <person name="Kasson M.T."/>
            <person name="De Fine Licht H.H."/>
            <person name="Stajich J.E."/>
        </authorList>
    </citation>
    <scope>NUCLEOTIDE SEQUENCE</scope>
    <source>
        <strain evidence="1">Berkeley</strain>
    </source>
</reference>
<evidence type="ECO:0000313" key="1">
    <source>
        <dbReference type="EMBL" id="KAJ9060150.1"/>
    </source>
</evidence>
<organism evidence="1 2">
    <name type="scientific">Entomophthora muscae</name>
    <dbReference type="NCBI Taxonomy" id="34485"/>
    <lineage>
        <taxon>Eukaryota</taxon>
        <taxon>Fungi</taxon>
        <taxon>Fungi incertae sedis</taxon>
        <taxon>Zoopagomycota</taxon>
        <taxon>Entomophthoromycotina</taxon>
        <taxon>Entomophthoromycetes</taxon>
        <taxon>Entomophthorales</taxon>
        <taxon>Entomophthoraceae</taxon>
        <taxon>Entomophthora</taxon>
    </lineage>
</organism>
<sequence>MSLYTSSALLPPATLQPAICQLHGQSPGLCELRASCSHPFQLRSYRPSSSTKGNPGVPKLGKLPIQESQNVIFLQLPLFPEGS</sequence>
<gene>
    <name evidence="1" type="ORF">DSO57_1034022</name>
</gene>